<name>A0ABQ1SAS8_9SPHN</name>
<dbReference type="EMBL" id="BMKL01000001">
    <property type="protein sequence ID" value="GGD98527.1"/>
    <property type="molecule type" value="Genomic_DNA"/>
</dbReference>
<organism evidence="1 2">
    <name type="scientific">Tsuneonella deserti</name>
    <dbReference type="NCBI Taxonomy" id="2035528"/>
    <lineage>
        <taxon>Bacteria</taxon>
        <taxon>Pseudomonadati</taxon>
        <taxon>Pseudomonadota</taxon>
        <taxon>Alphaproteobacteria</taxon>
        <taxon>Sphingomonadales</taxon>
        <taxon>Erythrobacteraceae</taxon>
        <taxon>Tsuneonella</taxon>
    </lineage>
</organism>
<accession>A0ABQ1SAS8</accession>
<dbReference type="InterPro" id="IPR032675">
    <property type="entry name" value="LRR_dom_sf"/>
</dbReference>
<dbReference type="Gene3D" id="3.80.10.10">
    <property type="entry name" value="Ribonuclease Inhibitor"/>
    <property type="match status" value="1"/>
</dbReference>
<proteinExistence type="predicted"/>
<evidence type="ECO:0000313" key="1">
    <source>
        <dbReference type="EMBL" id="GGD98527.1"/>
    </source>
</evidence>
<dbReference type="SUPFAM" id="SSF52058">
    <property type="entry name" value="L domain-like"/>
    <property type="match status" value="1"/>
</dbReference>
<gene>
    <name evidence="1" type="ORF">GCM10011515_17960</name>
</gene>
<comment type="caution">
    <text evidence="1">The sequence shown here is derived from an EMBL/GenBank/DDBJ whole genome shotgun (WGS) entry which is preliminary data.</text>
</comment>
<dbReference type="RefSeq" id="WP_188644822.1">
    <property type="nucleotide sequence ID" value="NZ_BMKL01000001.1"/>
</dbReference>
<evidence type="ECO:0000313" key="2">
    <source>
        <dbReference type="Proteomes" id="UP000619041"/>
    </source>
</evidence>
<dbReference type="Proteomes" id="UP000619041">
    <property type="component" value="Unassembled WGS sequence"/>
</dbReference>
<evidence type="ECO:0008006" key="3">
    <source>
        <dbReference type="Google" id="ProtNLM"/>
    </source>
</evidence>
<sequence length="165" mass="18954">MQEVDTSPLESALNARFRGHVDRDLSEWREKHAYKEAHDIPVHATKAWIGRQKLNYRGLGERNNLRHLISGNIDQPFLVEIAKLTNLERLELEWPVVAKDLTPLLGLEQLTFLSIDSPRNIADFRALLELPALRTLIITNPKRMADLDWLREAHHLEVIGIEGGM</sequence>
<keyword evidence="2" id="KW-1185">Reference proteome</keyword>
<reference evidence="2" key="1">
    <citation type="journal article" date="2019" name="Int. J. Syst. Evol. Microbiol.">
        <title>The Global Catalogue of Microorganisms (GCM) 10K type strain sequencing project: providing services to taxonomists for standard genome sequencing and annotation.</title>
        <authorList>
            <consortium name="The Broad Institute Genomics Platform"/>
            <consortium name="The Broad Institute Genome Sequencing Center for Infectious Disease"/>
            <person name="Wu L."/>
            <person name="Ma J."/>
        </authorList>
    </citation>
    <scope>NUCLEOTIDE SEQUENCE [LARGE SCALE GENOMIC DNA]</scope>
    <source>
        <strain evidence="2">CGMCC 1.15959</strain>
    </source>
</reference>
<protein>
    <recommendedName>
        <fullName evidence="3">Leucine Rich repeats (2 copies)</fullName>
    </recommendedName>
</protein>